<gene>
    <name evidence="2" type="ORF">CSUB01_09896</name>
</gene>
<proteinExistence type="predicted"/>
<accession>A0A066XJG7</accession>
<keyword evidence="3" id="KW-1185">Reference proteome</keyword>
<dbReference type="AlphaFoldDB" id="A0A066XJG7"/>
<evidence type="ECO:0000256" key="1">
    <source>
        <dbReference type="SAM" id="MobiDB-lite"/>
    </source>
</evidence>
<evidence type="ECO:0000313" key="3">
    <source>
        <dbReference type="Proteomes" id="UP000027238"/>
    </source>
</evidence>
<comment type="caution">
    <text evidence="2">The sequence shown here is derived from an EMBL/GenBank/DDBJ whole genome shotgun (WGS) entry which is preliminary data.</text>
</comment>
<feature type="region of interest" description="Disordered" evidence="1">
    <location>
        <begin position="60"/>
        <end position="92"/>
    </location>
</feature>
<evidence type="ECO:0000313" key="2">
    <source>
        <dbReference type="EMBL" id="KDN69338.1"/>
    </source>
</evidence>
<protein>
    <submittedName>
        <fullName evidence="2">Uncharacterized protein</fullName>
    </submittedName>
</protein>
<dbReference type="EMBL" id="JMSE01000527">
    <property type="protein sequence ID" value="KDN69338.1"/>
    <property type="molecule type" value="Genomic_DNA"/>
</dbReference>
<reference evidence="3" key="1">
    <citation type="journal article" date="2014" name="Genome Announc.">
        <title>Draft genome sequence of Colletotrichum sublineola, a destructive pathogen of cultivated sorghum.</title>
        <authorList>
            <person name="Baroncelli R."/>
            <person name="Sanz-Martin J.M."/>
            <person name="Rech G.E."/>
            <person name="Sukno S.A."/>
            <person name="Thon M.R."/>
        </authorList>
    </citation>
    <scope>NUCLEOTIDE SEQUENCE [LARGE SCALE GENOMIC DNA]</scope>
    <source>
        <strain evidence="3">TX430BB</strain>
    </source>
</reference>
<dbReference type="Proteomes" id="UP000027238">
    <property type="component" value="Unassembled WGS sequence"/>
</dbReference>
<organism evidence="2 3">
    <name type="scientific">Colletotrichum sublineola</name>
    <name type="common">Sorghum anthracnose fungus</name>
    <dbReference type="NCBI Taxonomy" id="1173701"/>
    <lineage>
        <taxon>Eukaryota</taxon>
        <taxon>Fungi</taxon>
        <taxon>Dikarya</taxon>
        <taxon>Ascomycota</taxon>
        <taxon>Pezizomycotina</taxon>
        <taxon>Sordariomycetes</taxon>
        <taxon>Hypocreomycetidae</taxon>
        <taxon>Glomerellales</taxon>
        <taxon>Glomerellaceae</taxon>
        <taxon>Colletotrichum</taxon>
        <taxon>Colletotrichum graminicola species complex</taxon>
    </lineage>
</organism>
<name>A0A066XJG7_COLSU</name>
<dbReference type="HOGENOM" id="CLU_1777320_0_0_1"/>
<sequence>MGVSHNLLISRRNSALTGELGTKRTTVKSPLGKLHKEDGVLMELLPTRLQGTAATGVVLADDASPNKEEPAWKKDVCKASHEPEGNSTPSVRQVVRSKVKGNIIAGGEVGLVRRVSLPEVDYGIEPVANALDASVLCVKQRGDVSH</sequence>
<feature type="compositionally biased region" description="Basic and acidic residues" evidence="1">
    <location>
        <begin position="64"/>
        <end position="84"/>
    </location>
</feature>